<accession>A0A8K1GQR5</accession>
<proteinExistence type="predicted"/>
<reference evidence="2" key="1">
    <citation type="submission" date="2019-04" db="EMBL/GenBank/DDBJ databases">
        <title>Genome assembly of Zosterops borbonicus 15179.</title>
        <authorList>
            <person name="Leroy T."/>
            <person name="Anselmetti Y."/>
            <person name="Tilak M.-K."/>
            <person name="Nabholz B."/>
        </authorList>
    </citation>
    <scope>NUCLEOTIDE SEQUENCE</scope>
    <source>
        <strain evidence="2">HGM_15179</strain>
        <tissue evidence="2">Muscle</tissue>
    </source>
</reference>
<organism evidence="2 3">
    <name type="scientific">Zosterops borbonicus</name>
    <dbReference type="NCBI Taxonomy" id="364589"/>
    <lineage>
        <taxon>Eukaryota</taxon>
        <taxon>Metazoa</taxon>
        <taxon>Chordata</taxon>
        <taxon>Craniata</taxon>
        <taxon>Vertebrata</taxon>
        <taxon>Euteleostomi</taxon>
        <taxon>Archelosauria</taxon>
        <taxon>Archosauria</taxon>
        <taxon>Dinosauria</taxon>
        <taxon>Saurischia</taxon>
        <taxon>Theropoda</taxon>
        <taxon>Coelurosauria</taxon>
        <taxon>Aves</taxon>
        <taxon>Neognathae</taxon>
        <taxon>Neoaves</taxon>
        <taxon>Telluraves</taxon>
        <taxon>Australaves</taxon>
        <taxon>Passeriformes</taxon>
        <taxon>Sylvioidea</taxon>
        <taxon>Zosteropidae</taxon>
        <taxon>Zosterops</taxon>
    </lineage>
</organism>
<evidence type="ECO:0000313" key="2">
    <source>
        <dbReference type="EMBL" id="TRZ23511.1"/>
    </source>
</evidence>
<feature type="region of interest" description="Disordered" evidence="1">
    <location>
        <begin position="29"/>
        <end position="56"/>
    </location>
</feature>
<evidence type="ECO:0000256" key="1">
    <source>
        <dbReference type="SAM" id="MobiDB-lite"/>
    </source>
</evidence>
<dbReference type="EMBL" id="SWJQ01000072">
    <property type="protein sequence ID" value="TRZ23511.1"/>
    <property type="molecule type" value="Genomic_DNA"/>
</dbReference>
<protein>
    <submittedName>
        <fullName evidence="2">Uncharacterized protein</fullName>
    </submittedName>
</protein>
<dbReference type="Proteomes" id="UP000796761">
    <property type="component" value="Unassembled WGS sequence"/>
</dbReference>
<comment type="caution">
    <text evidence="2">The sequence shown here is derived from an EMBL/GenBank/DDBJ whole genome shotgun (WGS) entry which is preliminary data.</text>
</comment>
<name>A0A8K1GQR5_9PASS</name>
<gene>
    <name evidence="2" type="ORF">HGM15179_003666</name>
</gene>
<dbReference type="AlphaFoldDB" id="A0A8K1GQR5"/>
<sequence length="70" mass="7147">MGRLCPGCASEDDDNANDLTVQMEMGAVTGQDSQPSSTGELIPSQGEKPSLTAFGPPGGEGIYFSIVNVA</sequence>
<feature type="compositionally biased region" description="Polar residues" evidence="1">
    <location>
        <begin position="30"/>
        <end position="39"/>
    </location>
</feature>
<evidence type="ECO:0000313" key="3">
    <source>
        <dbReference type="Proteomes" id="UP000796761"/>
    </source>
</evidence>
<keyword evidence="3" id="KW-1185">Reference proteome</keyword>